<dbReference type="SUPFAM" id="SSF82866">
    <property type="entry name" value="Multidrug efflux transporter AcrB transmembrane domain"/>
    <property type="match status" value="2"/>
</dbReference>
<evidence type="ECO:0000256" key="7">
    <source>
        <dbReference type="SAM" id="Phobius"/>
    </source>
</evidence>
<protein>
    <recommendedName>
        <fullName evidence="8">SSD domain-containing protein</fullName>
    </recommendedName>
</protein>
<evidence type="ECO:0000256" key="6">
    <source>
        <dbReference type="ARBA" id="ARBA00023136"/>
    </source>
</evidence>
<feature type="transmembrane region" description="Helical" evidence="7">
    <location>
        <begin position="852"/>
        <end position="871"/>
    </location>
</feature>
<keyword evidence="4 7" id="KW-0812">Transmembrane</keyword>
<evidence type="ECO:0000259" key="8">
    <source>
        <dbReference type="PROSITE" id="PS50156"/>
    </source>
</evidence>
<dbReference type="PANTHER" id="PTHR33406:SF6">
    <property type="entry name" value="MEMBRANE PROTEIN YDGH-RELATED"/>
    <property type="match status" value="1"/>
</dbReference>
<evidence type="ECO:0000313" key="9">
    <source>
        <dbReference type="EMBL" id="OIP95948.1"/>
    </source>
</evidence>
<dbReference type="EMBL" id="MNZT01000098">
    <property type="protein sequence ID" value="OIP95948.1"/>
    <property type="molecule type" value="Genomic_DNA"/>
</dbReference>
<dbReference type="AlphaFoldDB" id="A0A1J5IFV6"/>
<evidence type="ECO:0000256" key="3">
    <source>
        <dbReference type="ARBA" id="ARBA00022475"/>
    </source>
</evidence>
<feature type="transmembrane region" description="Helical" evidence="7">
    <location>
        <begin position="221"/>
        <end position="242"/>
    </location>
</feature>
<dbReference type="GO" id="GO:0005886">
    <property type="term" value="C:plasma membrane"/>
    <property type="evidence" value="ECO:0007669"/>
    <property type="project" value="UniProtKB-SubCell"/>
</dbReference>
<evidence type="ECO:0000256" key="1">
    <source>
        <dbReference type="ARBA" id="ARBA00004651"/>
    </source>
</evidence>
<dbReference type="InterPro" id="IPR004869">
    <property type="entry name" value="MMPL_dom"/>
</dbReference>
<dbReference type="PROSITE" id="PS50156">
    <property type="entry name" value="SSD"/>
    <property type="match status" value="2"/>
</dbReference>
<feature type="transmembrane region" description="Helical" evidence="7">
    <location>
        <begin position="21"/>
        <end position="41"/>
    </location>
</feature>
<feature type="domain" description="SSD" evidence="8">
    <location>
        <begin position="221"/>
        <end position="351"/>
    </location>
</feature>
<sequence>MRIKKDHSGSFFVSIGTFSDRFRYAIITFWLIAAAGVFFLAPQLSDVVTSDPNGILPASAPSNIARDLAEKYFPEQSSNSQAVIVIEAEDAWGLTDAAPAIKSLTAYLTAALDEEVVTKVLSPSDPAYASSLISPDGQVAMLFVGFRVFSDDPGVEESLSIINTQIARLPSTLHGYVTGSAAIISDYSKLALDSVDRTIFITIALVIVILLLIYRAVVAPLVALVSIGLSYIISAGIVAWLSSYGLTVVDFTQTFLIVVLFGVGTDYCLFIISRFREYMGHAEADGRAESRHAIAHVGETITSSAATVVVGMIAMSFASLKLFSNTGPVLAIGVSITLVAGLTLTPALLSVLGTFTFWPSHTREPAKHSPLWASLARFVTSKPFLPLGLGLIVLVPLALWGQGLMQSYDMMADLPAKQSSRQGFAVLSEHFGAGEMQPLEMIAEGIPDAQTPVGLARINELTNRLLSVDGVVDVRSLTLPQGKAQTGTAQMLTIPGQIMSMVDGLSSYSRAQDAPSSAASAFSLPATGFAALRDYFVQVGEAYPTIRDLGEYSATLQSLDSLESEILVRAPDVLLSAQLLAMRLLIGQIPALFESTSGTGLPITELTGQFQTIQGYFTQMVTAYPEVLAMSGYQELMASFETLQQSAMSSLSSQFLLGGGQNLTLTDAQKSLLIQGVAEIGLALDHLVSDVETLLPRAMFIPSDMGEFADTSGLLGALAQPLGSFADVLRALAGEVSVRGIETHFLPLSLLRGSAKEGFDDLIATYSTANGERARFQIVLQDQPYAKASMATASQLRQDFTVSGGYHLSGVSANVLDLRDYLKRDTLQSMALVILGIAVVLVILLRSLVAPLYLMATIILSYSATLGISRLVFEGIFHQDLTWWVPFFMFVLLVALGMDYNIFLMGRVKEEVAKSDNHQGIERAVAQTGSIITSAGLIMAGTFAALMAGSIVGLIQIGFAITVGVLIDTFVIRTTVVPAIASLLDKWNWWPGHGPNSKS</sequence>
<comment type="caution">
    <text evidence="9">The sequence shown here is derived from an EMBL/GenBank/DDBJ whole genome shotgun (WGS) entry which is preliminary data.</text>
</comment>
<feature type="transmembrane region" description="Helical" evidence="7">
    <location>
        <begin position="254"/>
        <end position="272"/>
    </location>
</feature>
<evidence type="ECO:0000256" key="2">
    <source>
        <dbReference type="ARBA" id="ARBA00010157"/>
    </source>
</evidence>
<gene>
    <name evidence="9" type="ORF">AUK40_05555</name>
</gene>
<dbReference type="Pfam" id="PF03176">
    <property type="entry name" value="MMPL"/>
    <property type="match status" value="2"/>
</dbReference>
<dbReference type="Proteomes" id="UP000183245">
    <property type="component" value="Unassembled WGS sequence"/>
</dbReference>
<feature type="domain" description="SSD" evidence="8">
    <location>
        <begin position="855"/>
        <end position="983"/>
    </location>
</feature>
<evidence type="ECO:0000256" key="4">
    <source>
        <dbReference type="ARBA" id="ARBA00022692"/>
    </source>
</evidence>
<keyword evidence="3" id="KW-1003">Cell membrane</keyword>
<comment type="subcellular location">
    <subcellularLocation>
        <location evidence="1">Cell membrane</location>
        <topology evidence="1">Multi-pass membrane protein</topology>
    </subcellularLocation>
</comment>
<feature type="transmembrane region" description="Helical" evidence="7">
    <location>
        <begin position="330"/>
        <end position="358"/>
    </location>
</feature>
<dbReference type="PANTHER" id="PTHR33406">
    <property type="entry name" value="MEMBRANE PROTEIN MJ1562-RELATED"/>
    <property type="match status" value="1"/>
</dbReference>
<dbReference type="InterPro" id="IPR000731">
    <property type="entry name" value="SSD"/>
</dbReference>
<evidence type="ECO:0000313" key="10">
    <source>
        <dbReference type="Proteomes" id="UP000183245"/>
    </source>
</evidence>
<feature type="transmembrane region" description="Helical" evidence="7">
    <location>
        <begin position="384"/>
        <end position="401"/>
    </location>
</feature>
<dbReference type="InterPro" id="IPR050545">
    <property type="entry name" value="Mycobact_MmpL"/>
</dbReference>
<feature type="transmembrane region" description="Helical" evidence="7">
    <location>
        <begin position="827"/>
        <end position="845"/>
    </location>
</feature>
<feature type="transmembrane region" description="Helical" evidence="7">
    <location>
        <begin position="197"/>
        <end position="214"/>
    </location>
</feature>
<reference evidence="9 10" key="1">
    <citation type="journal article" date="2016" name="Environ. Microbiol.">
        <title>Genomic resolution of a cold subsurface aquifer community provides metabolic insights for novel microbes adapted to high CO concentrations.</title>
        <authorList>
            <person name="Probst A.J."/>
            <person name="Castelle C.J."/>
            <person name="Singh A."/>
            <person name="Brown C.T."/>
            <person name="Anantharaman K."/>
            <person name="Sharon I."/>
            <person name="Hug L.A."/>
            <person name="Burstein D."/>
            <person name="Emerson J.B."/>
            <person name="Thomas B.C."/>
            <person name="Banfield J.F."/>
        </authorList>
    </citation>
    <scope>NUCLEOTIDE SEQUENCE [LARGE SCALE GENOMIC DNA]</scope>
    <source>
        <strain evidence="9">CG2_30_54_11</strain>
    </source>
</reference>
<dbReference type="STRING" id="1817892.AUK40_05555"/>
<feature type="transmembrane region" description="Helical" evidence="7">
    <location>
        <begin position="924"/>
        <end position="945"/>
    </location>
</feature>
<name>A0A1J5IFV6_9BACT</name>
<organism evidence="9 10">
    <name type="scientific">Candidatus Wirthbacteria bacterium CG2_30_54_11</name>
    <dbReference type="NCBI Taxonomy" id="1817892"/>
    <lineage>
        <taxon>Bacteria</taxon>
        <taxon>Candidatus Wirthbacteria</taxon>
    </lineage>
</organism>
<accession>A0A1J5IFV6</accession>
<keyword evidence="5 7" id="KW-1133">Transmembrane helix</keyword>
<feature type="transmembrane region" description="Helical" evidence="7">
    <location>
        <begin position="883"/>
        <end position="903"/>
    </location>
</feature>
<feature type="transmembrane region" description="Helical" evidence="7">
    <location>
        <begin position="951"/>
        <end position="972"/>
    </location>
</feature>
<comment type="similarity">
    <text evidence="2">Belongs to the resistance-nodulation-cell division (RND) (TC 2.A.6) family. MmpL subfamily.</text>
</comment>
<feature type="transmembrane region" description="Helical" evidence="7">
    <location>
        <begin position="293"/>
        <end position="318"/>
    </location>
</feature>
<dbReference type="Gene3D" id="1.20.1640.10">
    <property type="entry name" value="Multidrug efflux transporter AcrB transmembrane domain"/>
    <property type="match status" value="2"/>
</dbReference>
<evidence type="ECO:0000256" key="5">
    <source>
        <dbReference type="ARBA" id="ARBA00022989"/>
    </source>
</evidence>
<proteinExistence type="inferred from homology"/>
<keyword evidence="6 7" id="KW-0472">Membrane</keyword>